<protein>
    <submittedName>
        <fullName evidence="1">Uncharacterized protein</fullName>
    </submittedName>
</protein>
<reference evidence="1 2" key="1">
    <citation type="journal article" date="2019" name="Emerg. Microbes Infect.">
        <title>Comprehensive subspecies identification of 175 nontuberculous mycobacteria species based on 7547 genomic profiles.</title>
        <authorList>
            <person name="Matsumoto Y."/>
            <person name="Kinjo T."/>
            <person name="Motooka D."/>
            <person name="Nabeya D."/>
            <person name="Jung N."/>
            <person name="Uechi K."/>
            <person name="Horii T."/>
            <person name="Iida T."/>
            <person name="Fujita J."/>
            <person name="Nakamura S."/>
        </authorList>
    </citation>
    <scope>NUCLEOTIDE SEQUENCE [LARGE SCALE GENOMIC DNA]</scope>
    <source>
        <strain evidence="1 2">JCM 15657</strain>
    </source>
</reference>
<dbReference type="EMBL" id="AP022581">
    <property type="protein sequence ID" value="BBX95019.1"/>
    <property type="molecule type" value="Genomic_DNA"/>
</dbReference>
<name>A0A7I7NF78_9MYCO</name>
<dbReference type="KEGG" id="mlj:MLAC_03130"/>
<organism evidence="1 2">
    <name type="scientific">Mycobacterium lacus</name>
    <dbReference type="NCBI Taxonomy" id="169765"/>
    <lineage>
        <taxon>Bacteria</taxon>
        <taxon>Bacillati</taxon>
        <taxon>Actinomycetota</taxon>
        <taxon>Actinomycetes</taxon>
        <taxon>Mycobacteriales</taxon>
        <taxon>Mycobacteriaceae</taxon>
        <taxon>Mycobacterium</taxon>
    </lineage>
</organism>
<gene>
    <name evidence="1" type="ORF">MLAC_03130</name>
</gene>
<keyword evidence="2" id="KW-1185">Reference proteome</keyword>
<proteinExistence type="predicted"/>
<evidence type="ECO:0000313" key="1">
    <source>
        <dbReference type="EMBL" id="BBX95019.1"/>
    </source>
</evidence>
<evidence type="ECO:0000313" key="2">
    <source>
        <dbReference type="Proteomes" id="UP000466396"/>
    </source>
</evidence>
<sequence length="82" mass="8294">MNSLTSNVRFAKKENEIIVIVTTQGARTPSLADRRLLINGRLVAVGQIFSSINRATGAVLGHAPDAGVAEADAAGPAGGAPA</sequence>
<dbReference type="Proteomes" id="UP000466396">
    <property type="component" value="Chromosome"/>
</dbReference>
<accession>A0A7I7NF78</accession>
<dbReference type="AlphaFoldDB" id="A0A7I7NF78"/>